<dbReference type="EMBL" id="CP064939">
    <property type="protein sequence ID" value="QPH41152.1"/>
    <property type="molecule type" value="Genomic_DNA"/>
</dbReference>
<feature type="domain" description="ASPIC/UnbV" evidence="2">
    <location>
        <begin position="537"/>
        <end position="604"/>
    </location>
</feature>
<proteinExistence type="predicted"/>
<evidence type="ECO:0000313" key="4">
    <source>
        <dbReference type="Proteomes" id="UP000594759"/>
    </source>
</evidence>
<dbReference type="AlphaFoldDB" id="A0A7S9Q0W8"/>
<dbReference type="InterPro" id="IPR027039">
    <property type="entry name" value="Crtac1"/>
</dbReference>
<protein>
    <submittedName>
        <fullName evidence="3">VCBS repeat-containing protein</fullName>
    </submittedName>
</protein>
<evidence type="ECO:0000313" key="3">
    <source>
        <dbReference type="EMBL" id="QPH41152.1"/>
    </source>
</evidence>
<reference evidence="3 4" key="1">
    <citation type="submission" date="2020-11" db="EMBL/GenBank/DDBJ databases">
        <title>Pedobacter endophytica, an endophytic bacteria isolated form Carex pumila.</title>
        <authorList>
            <person name="Peng Y."/>
            <person name="Jiang L."/>
            <person name="Lee J."/>
        </authorList>
    </citation>
    <scope>NUCLEOTIDE SEQUENCE [LARGE SCALE GENOMIC DNA]</scope>
    <source>
        <strain evidence="3 4">JBR3-12</strain>
    </source>
</reference>
<evidence type="ECO:0000256" key="1">
    <source>
        <dbReference type="ARBA" id="ARBA00022729"/>
    </source>
</evidence>
<evidence type="ECO:0000259" key="2">
    <source>
        <dbReference type="Pfam" id="PF07593"/>
    </source>
</evidence>
<keyword evidence="1" id="KW-0732">Signal</keyword>
<dbReference type="InterPro" id="IPR013517">
    <property type="entry name" value="FG-GAP"/>
</dbReference>
<dbReference type="RefSeq" id="WP_196100603.1">
    <property type="nucleotide sequence ID" value="NZ_CP064939.1"/>
</dbReference>
<name>A0A7S9Q0W8_9SPHI</name>
<dbReference type="Gene3D" id="2.130.10.130">
    <property type="entry name" value="Integrin alpha, N-terminal"/>
    <property type="match status" value="4"/>
</dbReference>
<dbReference type="SUPFAM" id="SSF69318">
    <property type="entry name" value="Integrin alpha N-terminal domain"/>
    <property type="match status" value="3"/>
</dbReference>
<accession>A0A7S9Q0W8</accession>
<gene>
    <name evidence="3" type="ORF">IZT61_07805</name>
</gene>
<dbReference type="InterPro" id="IPR028994">
    <property type="entry name" value="Integrin_alpha_N"/>
</dbReference>
<organism evidence="3 4">
    <name type="scientific">Pedobacter endophyticus</name>
    <dbReference type="NCBI Taxonomy" id="2789740"/>
    <lineage>
        <taxon>Bacteria</taxon>
        <taxon>Pseudomonadati</taxon>
        <taxon>Bacteroidota</taxon>
        <taxon>Sphingobacteriia</taxon>
        <taxon>Sphingobacteriales</taxon>
        <taxon>Sphingobacteriaceae</taxon>
        <taxon>Pedobacter</taxon>
    </lineage>
</organism>
<dbReference type="PANTHER" id="PTHR16026">
    <property type="entry name" value="CARTILAGE ACIDIC PROTEIN 1"/>
    <property type="match status" value="1"/>
</dbReference>
<sequence length="1116" mass="124610">MKIGIYSTVFLLFELVAIVHDVNGQQPLFTLLPAKETNISFVNKVIETDSLHVMNYEYLYNGSGVGVADFNGDGLSDVFFSSNSASHKLYMNKGDLKFEDITNKAGLSGNGTWGTGVSIADVNGDGLLDIYVCHSGKHSDDELKNELFINQGIKGKIPVFKNMAEVYGLDARGTQSTQAVFFDYDKDGDLDMFLLNHSNQTYKPFVSTKKVRATPNMKYGNRLFRNDPKNNQPYFVDVTITSGIINNALNFGLNVAVSDLNSDGWPDIYTSSDYTEQDCLYINNKNGTFSETIRKSIKHISKFSMGSDIADYNNDGKPDIITLDMLPEDNRRQKLLKGPDEYDQYHLLLDSGYYNQQMRNMLHLNQGLAEDGHLRFSEIGQLAGISNTDWSWAPLFADFDNDGWKDLFISNGYLRDFTDMDFLKYTVANAQVESLKQGSLKFQTFDLVKKMPSNKISNYIFSNNRDLTFTNQTKAWGISTPSVSNGSAYADLDNDGDLDLIVCNINSPIMVYRNNSNLEQLNYLKIKLVGAGLNTSAVGAKIYVKTKDNLQYQEKYVVRGYQSSVDQINCFGLGKNNTIDEVKVVWPDGKETLIENIQSNKTLTVRQNEAKIKKEDKGEPKALFADFTAQSGLTFRHIENDFIDFKGETLLPYQLSKFGPALATADVNNDGIEDVFLGGAIGQESKLYLGNKKGGYNVSKSQPWDEDKACEDVNAVFFDANGDGFSDLWVVSGGNEYNEDSPEYQDRLYLNDGNGIFSKAKNALPKMWNSKQAISFADFDQDGDLDVFVGGMSKSGAFPLCSKSYLLCNNSKGGVAKFENVTKVLAPELEYAGMVVTAIWQDLDADKHPELLIGGDWMALKKFKNEKGVLKIDKESGLENSDGMWSKIVSMDVNNDGAMDFIAGNCGLNNQFKANDKQPTTIYVADFNNDDVLDPIMCYYIQGQNYPMASRDELLDQMVQLKKRFLSYASYADLTIEQLLTPDQLSKSQKFYCKRFETSILLNDGSGKFAIKALPIEAQISRTWGIITDDFNKDGKQDILLGGNFYPYRVQLGQADASLGLLLFGNGKGDFKAVPPYRSGFYIDGDVRNMIEMKGETKKIIVVKNNDQVQLLKATN</sequence>
<dbReference type="InterPro" id="IPR011519">
    <property type="entry name" value="UnbV_ASPIC"/>
</dbReference>
<dbReference type="PANTHER" id="PTHR16026:SF0">
    <property type="entry name" value="CARTILAGE ACIDIC PROTEIN 1"/>
    <property type="match status" value="1"/>
</dbReference>
<dbReference type="Pfam" id="PF07593">
    <property type="entry name" value="UnbV_ASPIC"/>
    <property type="match status" value="1"/>
</dbReference>
<dbReference type="Pfam" id="PF13517">
    <property type="entry name" value="FG-GAP_3"/>
    <property type="match status" value="3"/>
</dbReference>
<keyword evidence="4" id="KW-1185">Reference proteome</keyword>
<dbReference type="KEGG" id="pex:IZT61_07805"/>
<dbReference type="Proteomes" id="UP000594759">
    <property type="component" value="Chromosome"/>
</dbReference>